<name>A0A1V9RC20_9LACO</name>
<evidence type="ECO:0000313" key="2">
    <source>
        <dbReference type="Proteomes" id="UP000192575"/>
    </source>
</evidence>
<accession>A0A1V9RC20</accession>
<dbReference type="AlphaFoldDB" id="A0A1V9RC20"/>
<proteinExistence type="predicted"/>
<dbReference type="RefSeq" id="WP_081534437.1">
    <property type="nucleotide sequence ID" value="NZ_JAINRM010000029.1"/>
</dbReference>
<gene>
    <name evidence="1" type="ORF">B6U56_04570</name>
</gene>
<dbReference type="Proteomes" id="UP000192575">
    <property type="component" value="Unassembled WGS sequence"/>
</dbReference>
<sequence length="111" mass="13547">MSEELTKVLKKLEKDRVEFINYDYYKKKGEELVLDSFEYVKEFDYLYLEIVVKLYREIGVDEYNDNNSFNTFSQVDRKWYANWINPDGLSIKIDDILNYKVDSQYIRLLKE</sequence>
<evidence type="ECO:0000313" key="1">
    <source>
        <dbReference type="EMBL" id="OQQ90563.1"/>
    </source>
</evidence>
<reference evidence="1 2" key="1">
    <citation type="submission" date="2017-03" db="EMBL/GenBank/DDBJ databases">
        <title>Phylogenomics and comparative genomics of Lactobacillus salivarius, a mammalian gut commensal.</title>
        <authorList>
            <person name="Harris H.M."/>
        </authorList>
    </citation>
    <scope>NUCLEOTIDE SEQUENCE [LARGE SCALE GENOMIC DNA]</scope>
    <source>
        <strain evidence="1 2">JCM 1047</strain>
    </source>
</reference>
<dbReference type="EMBL" id="NBEF01000017">
    <property type="protein sequence ID" value="OQQ90563.1"/>
    <property type="molecule type" value="Genomic_DNA"/>
</dbReference>
<organism evidence="1 2">
    <name type="scientific">Ligilactobacillus salivarius</name>
    <dbReference type="NCBI Taxonomy" id="1624"/>
    <lineage>
        <taxon>Bacteria</taxon>
        <taxon>Bacillati</taxon>
        <taxon>Bacillota</taxon>
        <taxon>Bacilli</taxon>
        <taxon>Lactobacillales</taxon>
        <taxon>Lactobacillaceae</taxon>
        <taxon>Ligilactobacillus</taxon>
    </lineage>
</organism>
<protein>
    <submittedName>
        <fullName evidence="1">Uncharacterized protein</fullName>
    </submittedName>
</protein>
<comment type="caution">
    <text evidence="1">The sequence shown here is derived from an EMBL/GenBank/DDBJ whole genome shotgun (WGS) entry which is preliminary data.</text>
</comment>